<organism evidence="1 2">
    <name type="scientific">Catenovulum adriaticum</name>
    <dbReference type="NCBI Taxonomy" id="2984846"/>
    <lineage>
        <taxon>Bacteria</taxon>
        <taxon>Pseudomonadati</taxon>
        <taxon>Pseudomonadota</taxon>
        <taxon>Gammaproteobacteria</taxon>
        <taxon>Alteromonadales</taxon>
        <taxon>Alteromonadaceae</taxon>
        <taxon>Catenovulum</taxon>
    </lineage>
</organism>
<dbReference type="EMBL" id="CP109965">
    <property type="protein sequence ID" value="WAJ70883.1"/>
    <property type="molecule type" value="Genomic_DNA"/>
</dbReference>
<keyword evidence="2" id="KW-1185">Reference proteome</keyword>
<proteinExistence type="predicted"/>
<dbReference type="SUPFAM" id="SSF55961">
    <property type="entry name" value="Bet v1-like"/>
    <property type="match status" value="1"/>
</dbReference>
<evidence type="ECO:0000313" key="2">
    <source>
        <dbReference type="Proteomes" id="UP001163726"/>
    </source>
</evidence>
<evidence type="ECO:0008006" key="3">
    <source>
        <dbReference type="Google" id="ProtNLM"/>
    </source>
</evidence>
<dbReference type="Proteomes" id="UP001163726">
    <property type="component" value="Chromosome"/>
</dbReference>
<protein>
    <recommendedName>
        <fullName evidence="3">START domain-containing protein</fullName>
    </recommendedName>
</protein>
<gene>
    <name evidence="1" type="ORF">OLW01_03475</name>
</gene>
<reference evidence="1" key="1">
    <citation type="submission" date="2022-10" db="EMBL/GenBank/DDBJ databases">
        <title>Catenovulum adriacola sp. nov. isolated in the Harbour of Susak.</title>
        <authorList>
            <person name="Schoch T."/>
            <person name="Reich S.J."/>
            <person name="Stoeferle S."/>
            <person name="Flaiz M."/>
            <person name="Kazda M."/>
            <person name="Riedel C.U."/>
            <person name="Duerre P."/>
        </authorList>
    </citation>
    <scope>NUCLEOTIDE SEQUENCE</scope>
    <source>
        <strain evidence="1">TS8</strain>
    </source>
</reference>
<sequence>MSATRAEPMLDDSWRIWRQANDVSVSYQRVKKSGALAIKAQLNINNTTPESALNFISQIDHIQQWMAFLDKAEVVAHHGQTQMTTLFEFKAVWPLSARQMVLTSEFQFTDTGFKIVSVDQQDKYTHLLNETIVSVPYSIWLLTDDKTNKSRTLTYTSITHLNGDAPAMLTNKILLRSMWQSFNNLKALIGRKG</sequence>
<dbReference type="InterPro" id="IPR023393">
    <property type="entry name" value="START-like_dom_sf"/>
</dbReference>
<accession>A0ABY7ANT1</accession>
<dbReference type="Gene3D" id="3.30.530.20">
    <property type="match status" value="1"/>
</dbReference>
<dbReference type="RefSeq" id="WP_268075231.1">
    <property type="nucleotide sequence ID" value="NZ_CP109965.1"/>
</dbReference>
<evidence type="ECO:0000313" key="1">
    <source>
        <dbReference type="EMBL" id="WAJ70883.1"/>
    </source>
</evidence>
<name>A0ABY7ANT1_9ALTE</name>